<protein>
    <recommendedName>
        <fullName evidence="11">Cytochrome c peroxidase, mitochondrial</fullName>
        <ecNumber evidence="10">1.11.1.5</ecNumber>
    </recommendedName>
</protein>
<organism evidence="16 17">
    <name type="scientific">Sphaeroforma arctica JP610</name>
    <dbReference type="NCBI Taxonomy" id="667725"/>
    <lineage>
        <taxon>Eukaryota</taxon>
        <taxon>Ichthyosporea</taxon>
        <taxon>Ichthyophonida</taxon>
        <taxon>Sphaeroforma</taxon>
    </lineage>
</organism>
<evidence type="ECO:0000259" key="15">
    <source>
        <dbReference type="PROSITE" id="PS50873"/>
    </source>
</evidence>
<evidence type="ECO:0000256" key="3">
    <source>
        <dbReference type="ARBA" id="ARBA00022559"/>
    </source>
</evidence>
<evidence type="ECO:0000256" key="14">
    <source>
        <dbReference type="SAM" id="MobiDB-lite"/>
    </source>
</evidence>
<feature type="domain" description="Plant heme peroxidase family profile" evidence="15">
    <location>
        <begin position="36"/>
        <end position="195"/>
    </location>
</feature>
<dbReference type="PROSITE" id="PS00436">
    <property type="entry name" value="PEROXIDASE_2"/>
    <property type="match status" value="1"/>
</dbReference>
<feature type="non-terminal residue" evidence="16">
    <location>
        <position position="237"/>
    </location>
</feature>
<evidence type="ECO:0000256" key="2">
    <source>
        <dbReference type="ARBA" id="ARBA00004569"/>
    </source>
</evidence>
<dbReference type="PRINTS" id="PR00458">
    <property type="entry name" value="PEROXIDASE"/>
</dbReference>
<dbReference type="GO" id="GO:0020037">
    <property type="term" value="F:heme binding"/>
    <property type="evidence" value="ECO:0007669"/>
    <property type="project" value="InterPro"/>
</dbReference>
<dbReference type="EC" id="1.11.1.5" evidence="10"/>
<feature type="region of interest" description="Disordered" evidence="14">
    <location>
        <begin position="135"/>
        <end position="161"/>
    </location>
</feature>
<feature type="compositionally biased region" description="Basic and acidic residues" evidence="14">
    <location>
        <begin position="135"/>
        <end position="144"/>
    </location>
</feature>
<dbReference type="EMBL" id="KQ244485">
    <property type="protein sequence ID" value="KNC74359.1"/>
    <property type="molecule type" value="Genomic_DNA"/>
</dbReference>
<feature type="non-terminal residue" evidence="16">
    <location>
        <position position="1"/>
    </location>
</feature>
<reference evidence="16 17" key="1">
    <citation type="submission" date="2011-02" db="EMBL/GenBank/DDBJ databases">
        <title>The Genome Sequence of Sphaeroforma arctica JP610.</title>
        <authorList>
            <consortium name="The Broad Institute Genome Sequencing Platform"/>
            <person name="Russ C."/>
            <person name="Cuomo C."/>
            <person name="Young S.K."/>
            <person name="Zeng Q."/>
            <person name="Gargeya S."/>
            <person name="Alvarado L."/>
            <person name="Berlin A."/>
            <person name="Chapman S.B."/>
            <person name="Chen Z."/>
            <person name="Freedman E."/>
            <person name="Gellesch M."/>
            <person name="Goldberg J."/>
            <person name="Griggs A."/>
            <person name="Gujja S."/>
            <person name="Heilman E."/>
            <person name="Heiman D."/>
            <person name="Howarth C."/>
            <person name="Mehta T."/>
            <person name="Neiman D."/>
            <person name="Pearson M."/>
            <person name="Roberts A."/>
            <person name="Saif S."/>
            <person name="Shea T."/>
            <person name="Shenoy N."/>
            <person name="Sisk P."/>
            <person name="Stolte C."/>
            <person name="Sykes S."/>
            <person name="White J."/>
            <person name="Yandava C."/>
            <person name="Burger G."/>
            <person name="Gray M.W."/>
            <person name="Holland P.W.H."/>
            <person name="King N."/>
            <person name="Lang F.B.F."/>
            <person name="Roger A.J."/>
            <person name="Ruiz-Trillo I."/>
            <person name="Haas B."/>
            <person name="Nusbaum C."/>
            <person name="Birren B."/>
        </authorList>
    </citation>
    <scope>NUCLEOTIDE SEQUENCE [LARGE SCALE GENOMIC DNA]</scope>
    <source>
        <strain evidence="16 17">JP610</strain>
    </source>
</reference>
<dbReference type="PROSITE" id="PS00435">
    <property type="entry name" value="PEROXIDASE_1"/>
    <property type="match status" value="1"/>
</dbReference>
<accession>A0A0L0FC98</accession>
<dbReference type="PROSITE" id="PS50873">
    <property type="entry name" value="PEROXIDASE_4"/>
    <property type="match status" value="1"/>
</dbReference>
<proteinExistence type="inferred from homology"/>
<evidence type="ECO:0000256" key="4">
    <source>
        <dbReference type="ARBA" id="ARBA00022617"/>
    </source>
</evidence>
<keyword evidence="9" id="KW-0496">Mitochondrion</keyword>
<dbReference type="GO" id="GO:0042744">
    <property type="term" value="P:hydrogen peroxide catabolic process"/>
    <property type="evidence" value="ECO:0007669"/>
    <property type="project" value="TreeGrafter"/>
</dbReference>
<name>A0A0L0FC98_9EUKA</name>
<keyword evidence="17" id="KW-1185">Reference proteome</keyword>
<keyword evidence="5" id="KW-0479">Metal-binding</keyword>
<dbReference type="Pfam" id="PF00141">
    <property type="entry name" value="peroxidase"/>
    <property type="match status" value="1"/>
</dbReference>
<evidence type="ECO:0000256" key="6">
    <source>
        <dbReference type="ARBA" id="ARBA00022946"/>
    </source>
</evidence>
<dbReference type="AlphaFoldDB" id="A0A0L0FC98"/>
<evidence type="ECO:0000256" key="12">
    <source>
        <dbReference type="ARBA" id="ARBA00049265"/>
    </source>
</evidence>
<evidence type="ECO:0000256" key="9">
    <source>
        <dbReference type="ARBA" id="ARBA00023128"/>
    </source>
</evidence>
<dbReference type="PANTHER" id="PTHR31356">
    <property type="entry name" value="THYLAKOID LUMENAL 29 KDA PROTEIN, CHLOROPLASTIC-RELATED"/>
    <property type="match status" value="1"/>
</dbReference>
<dbReference type="PRINTS" id="PR00459">
    <property type="entry name" value="ASPEROXIDASE"/>
</dbReference>
<dbReference type="Gene3D" id="1.10.520.10">
    <property type="match status" value="1"/>
</dbReference>
<dbReference type="Gene3D" id="1.10.420.10">
    <property type="entry name" value="Peroxidase, domain 2"/>
    <property type="match status" value="1"/>
</dbReference>
<comment type="subcellular location">
    <subcellularLocation>
        <location evidence="2">Mitochondrion intermembrane space</location>
    </subcellularLocation>
    <subcellularLocation>
        <location evidence="1">Mitochondrion matrix</location>
    </subcellularLocation>
</comment>
<evidence type="ECO:0000256" key="1">
    <source>
        <dbReference type="ARBA" id="ARBA00004305"/>
    </source>
</evidence>
<evidence type="ECO:0000256" key="10">
    <source>
        <dbReference type="ARBA" id="ARBA00039063"/>
    </source>
</evidence>
<dbReference type="OrthoDB" id="2859658at2759"/>
<evidence type="ECO:0000313" key="17">
    <source>
        <dbReference type="Proteomes" id="UP000054560"/>
    </source>
</evidence>
<dbReference type="GO" id="GO:0046872">
    <property type="term" value="F:metal ion binding"/>
    <property type="evidence" value="ECO:0007669"/>
    <property type="project" value="UniProtKB-KW"/>
</dbReference>
<dbReference type="InterPro" id="IPR002016">
    <property type="entry name" value="Haem_peroxidase"/>
</dbReference>
<dbReference type="Proteomes" id="UP000054560">
    <property type="component" value="Unassembled WGS sequence"/>
</dbReference>
<evidence type="ECO:0000256" key="7">
    <source>
        <dbReference type="ARBA" id="ARBA00023002"/>
    </source>
</evidence>
<dbReference type="GO" id="GO:0005759">
    <property type="term" value="C:mitochondrial matrix"/>
    <property type="evidence" value="ECO:0007669"/>
    <property type="project" value="UniProtKB-SubCell"/>
</dbReference>
<dbReference type="GO" id="GO:0000302">
    <property type="term" value="P:response to reactive oxygen species"/>
    <property type="evidence" value="ECO:0007669"/>
    <property type="project" value="TreeGrafter"/>
</dbReference>
<dbReference type="InterPro" id="IPR002207">
    <property type="entry name" value="Peroxidase_I"/>
</dbReference>
<dbReference type="GO" id="GO:0034599">
    <property type="term" value="P:cellular response to oxidative stress"/>
    <property type="evidence" value="ECO:0007669"/>
    <property type="project" value="InterPro"/>
</dbReference>
<dbReference type="eggNOG" id="ENOG502QR1E">
    <property type="taxonomic scope" value="Eukaryota"/>
</dbReference>
<keyword evidence="6" id="KW-0809">Transit peptide</keyword>
<dbReference type="SUPFAM" id="SSF48113">
    <property type="entry name" value="Heme-dependent peroxidases"/>
    <property type="match status" value="1"/>
</dbReference>
<dbReference type="STRING" id="667725.A0A0L0FC98"/>
<evidence type="ECO:0000313" key="16">
    <source>
        <dbReference type="EMBL" id="KNC74359.1"/>
    </source>
</evidence>
<dbReference type="PANTHER" id="PTHR31356:SF58">
    <property type="entry name" value="CYTOCHROME C PEROXIDASE, MITOCHONDRIAL"/>
    <property type="match status" value="1"/>
</dbReference>
<dbReference type="GeneID" id="25913594"/>
<keyword evidence="3" id="KW-0575">Peroxidase</keyword>
<gene>
    <name evidence="16" type="ORF">SARC_13090</name>
</gene>
<keyword evidence="8" id="KW-0408">Iron</keyword>
<evidence type="ECO:0000256" key="13">
    <source>
        <dbReference type="RuleBase" id="RU004241"/>
    </source>
</evidence>
<evidence type="ECO:0000256" key="5">
    <source>
        <dbReference type="ARBA" id="ARBA00022723"/>
    </source>
</evidence>
<dbReference type="InterPro" id="IPR010255">
    <property type="entry name" value="Haem_peroxidase_sf"/>
</dbReference>
<dbReference type="GO" id="GO:0004130">
    <property type="term" value="F:cytochrome-c peroxidase activity"/>
    <property type="evidence" value="ECO:0007669"/>
    <property type="project" value="UniProtKB-EC"/>
</dbReference>
<evidence type="ECO:0000256" key="11">
    <source>
        <dbReference type="ARBA" id="ARBA00040313"/>
    </source>
</evidence>
<comment type="similarity">
    <text evidence="13">Belongs to the peroxidase family.</text>
</comment>
<dbReference type="InterPro" id="IPR019793">
    <property type="entry name" value="Peroxidases_heam-ligand_BS"/>
</dbReference>
<comment type="catalytic activity">
    <reaction evidence="12">
        <text>2 Fe(II)-[cytochrome c] + H2O2 + 2 H(+) = 2 Fe(III)-[cytochrome c] + 2 H2O</text>
        <dbReference type="Rhea" id="RHEA:16581"/>
        <dbReference type="Rhea" id="RHEA-COMP:10350"/>
        <dbReference type="Rhea" id="RHEA-COMP:14399"/>
        <dbReference type="ChEBI" id="CHEBI:15377"/>
        <dbReference type="ChEBI" id="CHEBI:15378"/>
        <dbReference type="ChEBI" id="CHEBI:16240"/>
        <dbReference type="ChEBI" id="CHEBI:29033"/>
        <dbReference type="ChEBI" id="CHEBI:29034"/>
        <dbReference type="EC" id="1.11.1.5"/>
    </reaction>
</comment>
<keyword evidence="4" id="KW-0349">Heme</keyword>
<keyword evidence="7" id="KW-0560">Oxidoreductase</keyword>
<dbReference type="InterPro" id="IPR019794">
    <property type="entry name" value="Peroxidases_AS"/>
</dbReference>
<dbReference type="InterPro" id="IPR044831">
    <property type="entry name" value="Ccp1-like"/>
</dbReference>
<sequence length="237" mass="25445">GVPAVITGAVVAGAVVAASDVAQAKEASAIVDYDKVRESIETIIEDDPDMGPTLVRLAWHTSGTWDEKKLTGGSNGGTQRFAPESDFGANAGLHIARNALEPVKKANPGISYGDLWTLAGKVVIEETGGPKIEWHSGRVDKEDGSSCPPDGTLPDADKGSEPATIQHVRDIFYRMGFNDREIVALLGAHALGRCHPEASGYSGPWTFAPTTFSNSYYTELLNTKWTPKKWDGPFQYE</sequence>
<dbReference type="RefSeq" id="XP_014148261.1">
    <property type="nucleotide sequence ID" value="XM_014292786.1"/>
</dbReference>
<dbReference type="GO" id="GO:0005758">
    <property type="term" value="C:mitochondrial intermembrane space"/>
    <property type="evidence" value="ECO:0007669"/>
    <property type="project" value="UniProtKB-SubCell"/>
</dbReference>
<evidence type="ECO:0000256" key="8">
    <source>
        <dbReference type="ARBA" id="ARBA00023004"/>
    </source>
</evidence>